<dbReference type="InterPro" id="IPR048627">
    <property type="entry name" value="Sec10_HB"/>
</dbReference>
<dbReference type="Pfam" id="PF07393">
    <property type="entry name" value="Sec10_HB"/>
    <property type="match status" value="1"/>
</dbReference>
<evidence type="ECO:0000313" key="4">
    <source>
        <dbReference type="Proteomes" id="UP000030816"/>
    </source>
</evidence>
<dbReference type="RefSeq" id="XP_040676456.1">
    <property type="nucleotide sequence ID" value="XM_040825465.1"/>
</dbReference>
<evidence type="ECO:0000313" key="3">
    <source>
        <dbReference type="EMBL" id="KHN95390.1"/>
    </source>
</evidence>
<comment type="caution">
    <text evidence="3">The sequence shown here is derived from an EMBL/GenBank/DDBJ whole genome shotgun (WGS) entry which is preliminary data.</text>
</comment>
<reference evidence="3 4" key="1">
    <citation type="journal article" date="2014" name="Proc. Natl. Acad. Sci. U.S.A.">
        <title>Trajectory and genomic determinants of fungal-pathogen speciation and host adaptation.</title>
        <authorList>
            <person name="Hu X."/>
            <person name="Xiao G."/>
            <person name="Zheng P."/>
            <person name="Shang Y."/>
            <person name="Su Y."/>
            <person name="Zhang X."/>
            <person name="Liu X."/>
            <person name="Zhan S."/>
            <person name="St Leger R.J."/>
            <person name="Wang C."/>
        </authorList>
    </citation>
    <scope>NUCLEOTIDE SEQUENCE [LARGE SCALE GENOMIC DNA]</scope>
    <source>
        <strain evidence="3 4">ARSEF 1941</strain>
    </source>
</reference>
<dbReference type="SMART" id="SM00256">
    <property type="entry name" value="FBOX"/>
    <property type="match status" value="1"/>
</dbReference>
<dbReference type="HOGENOM" id="CLU_003875_0_0_1"/>
<sequence>MKRNRAAGAPKSAGILNALKAMEMVDVKSKLPAEIFNHVLDYLPIADQMRVARTSRRLQEMVYDDTRWVSRLKSMNCWDEREARSRFEEAVRKRREAAKRASQAAPALADGAVGTRLNTTTLFDASVEGQRRRRAVSELQDGFETLNVGSGEALGNEVPQGSDAYLGVFRNAKSIRGGARQEYGKIYGALAPFYLDIVKARTHTDPIVFKAFRDPESQARMLANLLRFAKSDWASGCDEREHKLVSMMGLFESAVLREFEQGYQFRDVHGRMKRYAHVLHTLNGARGGIDLFIHKNDIFSDRELAPNPAECLDGVAADEISLEPSRRFFGVLLAKVHEQAGVIGCVFPNANEVFWEFVDKVTEDVVMEYTTPLFDESHERSIAAYLKAVSGVFQQSMRFFQSLTPPNEAKDADADDDLLSRAKRLSLKVFEPHVDLYLQEELEFFTKHAEMVVSQWEKKLSEEDSSLESFYMANVNRSAEKSDFLSSFKKVVMMPVTALPSFPMGSPFATAKPTSSAPTFAAGSASSALTPLPSRPETPGVGGRGSPMPGSGKAPTDELAAKAAIMASKLEGIKSLCSIEVALSLVHLAKTSLGRAAVLVPLGGQVGGEAREQCATIFVVLLRILGQRHVRSGFETAVSHLSNYNPRDVSDHSQRGGVAPLVTFIELVNVGDLISQMVDVFYEQQLAAPKIADRNDFMDPASLAKKKFEQMLDESVAAGLNRGIDVLMDEVEYVQATMQLPTDYNPRPVSALPAAAATMLPGGAAAAAGSEADIGPTQAARRIVRLVSSHTGMLVGTTDKAMLDVFNGEVGLRLFTSICKHLKRQRVSTDGAVKLIADMNLYADYVRGLRNQDLAAYFAALRELSQIYLIDATHAKDMAAVIADADRFGGVFRAEEVYEYAQRRADWYQVKRGVERAMYGMDCVLM</sequence>
<dbReference type="InterPro" id="IPR001810">
    <property type="entry name" value="F-box_dom"/>
</dbReference>
<accession>A0A0B2WQZ2</accession>
<organism evidence="3 4">
    <name type="scientific">Metarhizium album (strain ARSEF 1941)</name>
    <dbReference type="NCBI Taxonomy" id="1081103"/>
    <lineage>
        <taxon>Eukaryota</taxon>
        <taxon>Fungi</taxon>
        <taxon>Dikarya</taxon>
        <taxon>Ascomycota</taxon>
        <taxon>Pezizomycotina</taxon>
        <taxon>Sordariomycetes</taxon>
        <taxon>Hypocreomycetidae</taxon>
        <taxon>Hypocreales</taxon>
        <taxon>Clavicipitaceae</taxon>
        <taxon>Metarhizium</taxon>
    </lineage>
</organism>
<dbReference type="OrthoDB" id="5554140at2759"/>
<dbReference type="GO" id="GO:0006887">
    <property type="term" value="P:exocytosis"/>
    <property type="evidence" value="ECO:0007669"/>
    <property type="project" value="TreeGrafter"/>
</dbReference>
<name>A0A0B2WQZ2_METAS</name>
<dbReference type="InterPro" id="IPR036047">
    <property type="entry name" value="F-box-like_dom_sf"/>
</dbReference>
<dbReference type="PANTHER" id="PTHR12100:SF1">
    <property type="entry name" value="RECYCLIN-1"/>
    <property type="match status" value="1"/>
</dbReference>
<dbReference type="CDD" id="cd09917">
    <property type="entry name" value="F-box_SF"/>
    <property type="match status" value="1"/>
</dbReference>
<dbReference type="InterPro" id="IPR009976">
    <property type="entry name" value="Sec10-like"/>
</dbReference>
<dbReference type="Pfam" id="PF12937">
    <property type="entry name" value="F-box-like"/>
    <property type="match status" value="1"/>
</dbReference>
<dbReference type="GO" id="GO:0006893">
    <property type="term" value="P:Golgi to plasma membrane transport"/>
    <property type="evidence" value="ECO:0007669"/>
    <property type="project" value="TreeGrafter"/>
</dbReference>
<feature type="region of interest" description="Disordered" evidence="1">
    <location>
        <begin position="520"/>
        <end position="556"/>
    </location>
</feature>
<dbReference type="PANTHER" id="PTHR12100">
    <property type="entry name" value="SEC10"/>
    <property type="match status" value="1"/>
</dbReference>
<evidence type="ECO:0000256" key="1">
    <source>
        <dbReference type="SAM" id="MobiDB-lite"/>
    </source>
</evidence>
<evidence type="ECO:0000259" key="2">
    <source>
        <dbReference type="PROSITE" id="PS50181"/>
    </source>
</evidence>
<keyword evidence="4" id="KW-1185">Reference proteome</keyword>
<dbReference type="PROSITE" id="PS50181">
    <property type="entry name" value="FBOX"/>
    <property type="match status" value="1"/>
</dbReference>
<feature type="domain" description="F-box" evidence="2">
    <location>
        <begin position="25"/>
        <end position="71"/>
    </location>
</feature>
<dbReference type="STRING" id="1081103.A0A0B2WQZ2"/>
<protein>
    <submittedName>
        <fullName evidence="3">Secretion pathway protein Sls2/Rcy1</fullName>
    </submittedName>
</protein>
<dbReference type="GO" id="GO:0000145">
    <property type="term" value="C:exocyst"/>
    <property type="evidence" value="ECO:0007669"/>
    <property type="project" value="TreeGrafter"/>
</dbReference>
<proteinExistence type="predicted"/>
<dbReference type="SUPFAM" id="SSF81383">
    <property type="entry name" value="F-box domain"/>
    <property type="match status" value="1"/>
</dbReference>
<dbReference type="EMBL" id="AZHE01000023">
    <property type="protein sequence ID" value="KHN95390.1"/>
    <property type="molecule type" value="Genomic_DNA"/>
</dbReference>
<dbReference type="AlphaFoldDB" id="A0A0B2WQZ2"/>
<gene>
    <name evidence="3" type="ORF">MAM_06667</name>
</gene>
<dbReference type="Proteomes" id="UP000030816">
    <property type="component" value="Unassembled WGS sequence"/>
</dbReference>
<feature type="compositionally biased region" description="Polar residues" evidence="1">
    <location>
        <begin position="520"/>
        <end position="529"/>
    </location>
</feature>
<dbReference type="GeneID" id="63741122"/>
<dbReference type="Gene3D" id="1.20.1280.50">
    <property type="match status" value="1"/>
</dbReference>